<evidence type="ECO:0000313" key="2">
    <source>
        <dbReference type="Proteomes" id="UP001178461"/>
    </source>
</evidence>
<dbReference type="AlphaFoldDB" id="A0AA35KLH7"/>
<evidence type="ECO:0000313" key="1">
    <source>
        <dbReference type="EMBL" id="CAI5779133.1"/>
    </source>
</evidence>
<name>A0AA35KLH7_9SAUR</name>
<dbReference type="Proteomes" id="UP001178461">
    <property type="component" value="Chromosome 7"/>
</dbReference>
<organism evidence="1 2">
    <name type="scientific">Podarcis lilfordi</name>
    <name type="common">Lilford's wall lizard</name>
    <dbReference type="NCBI Taxonomy" id="74358"/>
    <lineage>
        <taxon>Eukaryota</taxon>
        <taxon>Metazoa</taxon>
        <taxon>Chordata</taxon>
        <taxon>Craniata</taxon>
        <taxon>Vertebrata</taxon>
        <taxon>Euteleostomi</taxon>
        <taxon>Lepidosauria</taxon>
        <taxon>Squamata</taxon>
        <taxon>Bifurcata</taxon>
        <taxon>Unidentata</taxon>
        <taxon>Episquamata</taxon>
        <taxon>Laterata</taxon>
        <taxon>Lacertibaenia</taxon>
        <taxon>Lacertidae</taxon>
        <taxon>Podarcis</taxon>
    </lineage>
</organism>
<accession>A0AA35KLH7</accession>
<keyword evidence="2" id="KW-1185">Reference proteome</keyword>
<proteinExistence type="predicted"/>
<dbReference type="EMBL" id="OX395132">
    <property type="protein sequence ID" value="CAI5779133.1"/>
    <property type="molecule type" value="Genomic_DNA"/>
</dbReference>
<protein>
    <submittedName>
        <fullName evidence="1">Uncharacterized protein</fullName>
    </submittedName>
</protein>
<sequence>MWSLAKQNQNKGHACFPSLVYIRCEPGHIQEMQFYMHICFSGSCWHLLVSRVRLGDEVTFMAVNQNKFSETSEFTQDCFGACEFTGGGGYLPSILKLHIFFSSVKNGNK</sequence>
<reference evidence="1" key="1">
    <citation type="submission" date="2022-12" db="EMBL/GenBank/DDBJ databases">
        <authorList>
            <person name="Alioto T."/>
            <person name="Alioto T."/>
            <person name="Gomez Garrido J."/>
        </authorList>
    </citation>
    <scope>NUCLEOTIDE SEQUENCE</scope>
</reference>
<gene>
    <name evidence="1" type="ORF">PODLI_1B025278</name>
</gene>